<dbReference type="GO" id="GO:0033499">
    <property type="term" value="P:galactose catabolic process via UDP-galactose, Leloir pathway"/>
    <property type="evidence" value="ECO:0007669"/>
    <property type="project" value="TreeGrafter"/>
</dbReference>
<evidence type="ECO:0000313" key="1">
    <source>
        <dbReference type="EMBL" id="ADY14459.1"/>
    </source>
</evidence>
<organism evidence="1 2">
    <name type="scientific">Sphaerochaeta globosa (strain ATCC BAA-1886 / DSM 22777 / Buddy)</name>
    <name type="common">Spirochaeta sp. (strain Buddy)</name>
    <dbReference type="NCBI Taxonomy" id="158189"/>
    <lineage>
        <taxon>Bacteria</taxon>
        <taxon>Pseudomonadati</taxon>
        <taxon>Spirochaetota</taxon>
        <taxon>Spirochaetia</taxon>
        <taxon>Spirochaetales</taxon>
        <taxon>Sphaerochaetaceae</taxon>
        <taxon>Sphaerochaeta</taxon>
    </lineage>
</organism>
<dbReference type="EMBL" id="CP002541">
    <property type="protein sequence ID" value="ADY14459.1"/>
    <property type="molecule type" value="Genomic_DNA"/>
</dbReference>
<reference evidence="2" key="1">
    <citation type="submission" date="2011-02" db="EMBL/GenBank/DDBJ databases">
        <title>Complete sequence of Spirochaeta sp. Buddy.</title>
        <authorList>
            <person name="Lucas S."/>
            <person name="Copeland A."/>
            <person name="Lapidus A."/>
            <person name="Cheng J.-F."/>
            <person name="Goodwin L."/>
            <person name="Pitluck S."/>
            <person name="Zeytun A."/>
            <person name="Detter J.C."/>
            <person name="Han C."/>
            <person name="Tapia R."/>
            <person name="Land M."/>
            <person name="Hauser L."/>
            <person name="Kyrpides N."/>
            <person name="Ivanova N."/>
            <person name="Mikhailova N."/>
            <person name="Pagani I."/>
            <person name="Ritalahti K.M."/>
            <person name="Loeffler F.E."/>
            <person name="Woyke T."/>
        </authorList>
    </citation>
    <scope>NUCLEOTIDE SEQUENCE [LARGE SCALE GENOMIC DNA]</scope>
    <source>
        <strain evidence="2">ATCC BAA-1886 / DSM 22777 / Buddy</strain>
    </source>
</reference>
<dbReference type="InterPro" id="IPR014718">
    <property type="entry name" value="GH-type_carb-bd"/>
</dbReference>
<dbReference type="RefSeq" id="WP_013608304.1">
    <property type="nucleotide sequence ID" value="NC_015152.1"/>
</dbReference>
<dbReference type="InterPro" id="IPR011013">
    <property type="entry name" value="Gal_mutarotase_sf_dom"/>
</dbReference>
<keyword evidence="2" id="KW-1185">Reference proteome</keyword>
<proteinExistence type="predicted"/>
<dbReference type="AlphaFoldDB" id="F0RTB6"/>
<name>F0RTB6_SPHGB</name>
<dbReference type="GO" id="GO:0030246">
    <property type="term" value="F:carbohydrate binding"/>
    <property type="evidence" value="ECO:0007669"/>
    <property type="project" value="InterPro"/>
</dbReference>
<sequence length="325" mass="36242">MTSRINKEELNGISGYRLEAGLYSAFICAQKGANCIQLSKGEADLLRTPPSQEEFFAQPNLYGTPLLFPPNRINSGRFTFGGREYCLPINEQERGHHIHGFLSSTPFKPKERWCTAKEAHISFLYEATASEPYLSFGHTFSVESSFSLDETGLTHALTITNTSETAMPVGVGFHTAFNADFLHEGREEAYVLKVDADQEILIERSTFMPTGEYARDNALLTALREGSYRPYAQALSNHLTTKTDQVHEIWYTHLPSQRSIHYSTSSPLDYWMLFNKGGKEGFVCAEPQTWIIDAPNSKLPPEKSGFRALGMGESLAVSTHLALIG</sequence>
<dbReference type="GO" id="GO:0005737">
    <property type="term" value="C:cytoplasm"/>
    <property type="evidence" value="ECO:0007669"/>
    <property type="project" value="TreeGrafter"/>
</dbReference>
<dbReference type="Pfam" id="PF01263">
    <property type="entry name" value="Aldose_epim"/>
    <property type="match status" value="1"/>
</dbReference>
<dbReference type="SUPFAM" id="SSF74650">
    <property type="entry name" value="Galactose mutarotase-like"/>
    <property type="match status" value="1"/>
</dbReference>
<dbReference type="GO" id="GO:0006006">
    <property type="term" value="P:glucose metabolic process"/>
    <property type="evidence" value="ECO:0007669"/>
    <property type="project" value="TreeGrafter"/>
</dbReference>
<dbReference type="KEGG" id="sbu:SpiBuddy_2648"/>
<dbReference type="GO" id="GO:0004034">
    <property type="term" value="F:aldose 1-epimerase activity"/>
    <property type="evidence" value="ECO:0007669"/>
    <property type="project" value="TreeGrafter"/>
</dbReference>
<dbReference type="STRING" id="158189.SpiBuddy_2648"/>
<dbReference type="Proteomes" id="UP000008466">
    <property type="component" value="Chromosome"/>
</dbReference>
<dbReference type="PANTHER" id="PTHR10091:SF0">
    <property type="entry name" value="GALACTOSE MUTAROTASE"/>
    <property type="match status" value="1"/>
</dbReference>
<gene>
    <name evidence="1" type="ordered locus">SpiBuddy_2648</name>
</gene>
<accession>F0RTB6</accession>
<dbReference type="Gene3D" id="2.70.98.10">
    <property type="match status" value="1"/>
</dbReference>
<dbReference type="CDD" id="cd01081">
    <property type="entry name" value="Aldose_epim"/>
    <property type="match status" value="1"/>
</dbReference>
<evidence type="ECO:0000313" key="2">
    <source>
        <dbReference type="Proteomes" id="UP000008466"/>
    </source>
</evidence>
<protein>
    <submittedName>
        <fullName evidence="1">Aldose 1-epimerase</fullName>
    </submittedName>
</protein>
<dbReference type="OrthoDB" id="9808779at2"/>
<dbReference type="PANTHER" id="PTHR10091">
    <property type="entry name" value="ALDOSE-1-EPIMERASE"/>
    <property type="match status" value="1"/>
</dbReference>
<dbReference type="HOGENOM" id="CLU_052486_2_0_12"/>
<dbReference type="InterPro" id="IPR008183">
    <property type="entry name" value="Aldose_1/G6P_1-epimerase"/>
</dbReference>
<dbReference type="eggNOG" id="COG2017">
    <property type="taxonomic scope" value="Bacteria"/>
</dbReference>